<dbReference type="Pfam" id="PF12893">
    <property type="entry name" value="Lumazine_bd_2"/>
    <property type="match status" value="1"/>
</dbReference>
<keyword evidence="2" id="KW-1185">Reference proteome</keyword>
<protein>
    <submittedName>
        <fullName evidence="1">Putative lumazine-binding protein</fullName>
    </submittedName>
</protein>
<dbReference type="InterPro" id="IPR039437">
    <property type="entry name" value="FrzH/put_lumazine-bd"/>
</dbReference>
<accession>A0A2T0U5N2</accession>
<dbReference type="SUPFAM" id="SSF54427">
    <property type="entry name" value="NTF2-like"/>
    <property type="match status" value="1"/>
</dbReference>
<reference evidence="1 2" key="1">
    <citation type="submission" date="2018-03" db="EMBL/GenBank/DDBJ databases">
        <title>Genomic Encyclopedia of Type Strains, Phase III (KMG-III): the genomes of soil and plant-associated and newly described type strains.</title>
        <authorList>
            <person name="Whitman W."/>
        </authorList>
    </citation>
    <scope>NUCLEOTIDE SEQUENCE [LARGE SCALE GENOMIC DNA]</scope>
    <source>
        <strain evidence="1 2">CGMCC 1.9313</strain>
    </source>
</reference>
<comment type="caution">
    <text evidence="1">The sequence shown here is derived from an EMBL/GenBank/DDBJ whole genome shotgun (WGS) entry which is preliminary data.</text>
</comment>
<dbReference type="EMBL" id="PVTH01000004">
    <property type="protein sequence ID" value="PRY53158.1"/>
    <property type="molecule type" value="Genomic_DNA"/>
</dbReference>
<organism evidence="1 2">
    <name type="scientific">Arcticibacter pallidicorallinus</name>
    <dbReference type="NCBI Taxonomy" id="1259464"/>
    <lineage>
        <taxon>Bacteria</taxon>
        <taxon>Pseudomonadati</taxon>
        <taxon>Bacteroidota</taxon>
        <taxon>Sphingobacteriia</taxon>
        <taxon>Sphingobacteriales</taxon>
        <taxon>Sphingobacteriaceae</taxon>
        <taxon>Arcticibacter</taxon>
    </lineage>
</organism>
<proteinExistence type="predicted"/>
<dbReference type="Proteomes" id="UP000238034">
    <property type="component" value="Unassembled WGS sequence"/>
</dbReference>
<name>A0A2T0U5N2_9SPHI</name>
<sequence length="132" mass="14815">MAAISVSAFAEDEKSSEKLRMDYTVKTYIDAVTLGKVSDLASVLESDAKFTLTQGERIVKFSRYETLNWMKSSEGVRQNCSTDFKIIEMDASQAVVKITMTYDTFLKVNLLSLANTKKGWKITNVSTSFINE</sequence>
<gene>
    <name evidence="1" type="ORF">B0I27_104167</name>
</gene>
<dbReference type="RefSeq" id="WP_181276719.1">
    <property type="nucleotide sequence ID" value="NZ_PVTH01000004.1"/>
</dbReference>
<evidence type="ECO:0000313" key="1">
    <source>
        <dbReference type="EMBL" id="PRY53158.1"/>
    </source>
</evidence>
<evidence type="ECO:0000313" key="2">
    <source>
        <dbReference type="Proteomes" id="UP000238034"/>
    </source>
</evidence>
<dbReference type="Gene3D" id="3.10.450.50">
    <property type="match status" value="1"/>
</dbReference>
<dbReference type="InterPro" id="IPR032710">
    <property type="entry name" value="NTF2-like_dom_sf"/>
</dbReference>
<dbReference type="AlphaFoldDB" id="A0A2T0U5N2"/>